<proteinExistence type="predicted"/>
<evidence type="ECO:0000313" key="1">
    <source>
        <dbReference type="Proteomes" id="UP000095286"/>
    </source>
</evidence>
<reference evidence="2" key="1">
    <citation type="submission" date="2016-11" db="UniProtKB">
        <authorList>
            <consortium name="WormBaseParasite"/>
        </authorList>
    </citation>
    <scope>IDENTIFICATION</scope>
    <source>
        <strain evidence="2">KR3021</strain>
    </source>
</reference>
<organism evidence="1 2">
    <name type="scientific">Rhabditophanes sp. KR3021</name>
    <dbReference type="NCBI Taxonomy" id="114890"/>
    <lineage>
        <taxon>Eukaryota</taxon>
        <taxon>Metazoa</taxon>
        <taxon>Ecdysozoa</taxon>
        <taxon>Nematoda</taxon>
        <taxon>Chromadorea</taxon>
        <taxon>Rhabditida</taxon>
        <taxon>Tylenchina</taxon>
        <taxon>Panagrolaimomorpha</taxon>
        <taxon>Strongyloidoidea</taxon>
        <taxon>Alloionematidae</taxon>
        <taxon>Rhabditophanes</taxon>
    </lineage>
</organism>
<accession>A0AC35THW3</accession>
<evidence type="ECO:0000313" key="2">
    <source>
        <dbReference type="WBParaSite" id="RSKR_0000069950.1"/>
    </source>
</evidence>
<dbReference type="WBParaSite" id="RSKR_0000069950.1">
    <property type="protein sequence ID" value="RSKR_0000069950.1"/>
    <property type="gene ID" value="RSKR_0000069950"/>
</dbReference>
<name>A0AC35THW3_9BILA</name>
<protein>
    <submittedName>
        <fullName evidence="2">Neuropeptide-Like Protein</fullName>
    </submittedName>
</protein>
<dbReference type="Proteomes" id="UP000095286">
    <property type="component" value="Unplaced"/>
</dbReference>
<sequence>MTSKVFLIFAIVACSLVALTSAAAITPHSNSFNSKDIGENEFGFYYVPRMPMLSPYKENQFYAKRAPSAADMMIRFGKRSGVDEITY</sequence>